<feature type="compositionally biased region" description="Acidic residues" evidence="10">
    <location>
        <begin position="510"/>
        <end position="537"/>
    </location>
</feature>
<comment type="similarity">
    <text evidence="2">Belongs to the G-protein coupled receptor 1 family.</text>
</comment>
<evidence type="ECO:0000256" key="2">
    <source>
        <dbReference type="ARBA" id="ARBA00010663"/>
    </source>
</evidence>
<dbReference type="PANTHER" id="PTHR22752">
    <property type="entry name" value="G PROTEIN-COUPLED RECEPTOR"/>
    <property type="match status" value="1"/>
</dbReference>
<keyword evidence="5 11" id="KW-1133">Transmembrane helix</keyword>
<proteinExistence type="inferred from homology"/>
<evidence type="ECO:0000256" key="6">
    <source>
        <dbReference type="ARBA" id="ARBA00023040"/>
    </source>
</evidence>
<feature type="transmembrane region" description="Helical" evidence="11">
    <location>
        <begin position="307"/>
        <end position="330"/>
    </location>
</feature>
<dbReference type="PANTHER" id="PTHR22752:SF1">
    <property type="entry name" value="G-PROTEIN COUPLED RECEPTOR 176"/>
    <property type="match status" value="1"/>
</dbReference>
<feature type="transmembrane region" description="Helical" evidence="11">
    <location>
        <begin position="155"/>
        <end position="181"/>
    </location>
</feature>
<evidence type="ECO:0000256" key="10">
    <source>
        <dbReference type="SAM" id="MobiDB-lite"/>
    </source>
</evidence>
<keyword evidence="9" id="KW-0807">Transducer</keyword>
<evidence type="ECO:0000256" key="5">
    <source>
        <dbReference type="ARBA" id="ARBA00022989"/>
    </source>
</evidence>
<feature type="transmembrane region" description="Helical" evidence="11">
    <location>
        <begin position="243"/>
        <end position="263"/>
    </location>
</feature>
<feature type="compositionally biased region" description="Low complexity" evidence="10">
    <location>
        <begin position="577"/>
        <end position="607"/>
    </location>
</feature>
<dbReference type="InterPro" id="IPR017452">
    <property type="entry name" value="GPCR_Rhodpsn_7TM"/>
</dbReference>
<dbReference type="GO" id="GO:0004930">
    <property type="term" value="F:G protein-coupled receptor activity"/>
    <property type="evidence" value="ECO:0007669"/>
    <property type="project" value="UniProtKB-KW"/>
</dbReference>
<feature type="region of interest" description="Disordered" evidence="10">
    <location>
        <begin position="344"/>
        <end position="365"/>
    </location>
</feature>
<evidence type="ECO:0000256" key="4">
    <source>
        <dbReference type="ARBA" id="ARBA00022692"/>
    </source>
</evidence>
<evidence type="ECO:0000256" key="11">
    <source>
        <dbReference type="SAM" id="Phobius"/>
    </source>
</evidence>
<dbReference type="PRINTS" id="PR00237">
    <property type="entry name" value="GPCRRHODOPSN"/>
</dbReference>
<name>A0A6H5J5D1_9HYME</name>
<protein>
    <recommendedName>
        <fullName evidence="12">G-protein coupled receptors family 1 profile domain-containing protein</fullName>
    </recommendedName>
</protein>
<evidence type="ECO:0000256" key="1">
    <source>
        <dbReference type="ARBA" id="ARBA00004651"/>
    </source>
</evidence>
<evidence type="ECO:0000256" key="7">
    <source>
        <dbReference type="ARBA" id="ARBA00023136"/>
    </source>
</evidence>
<evidence type="ECO:0000256" key="8">
    <source>
        <dbReference type="ARBA" id="ARBA00023170"/>
    </source>
</evidence>
<dbReference type="SUPFAM" id="SSF81321">
    <property type="entry name" value="Family A G protein-coupled receptor-like"/>
    <property type="match status" value="1"/>
</dbReference>
<feature type="region of interest" description="Disordered" evidence="10">
    <location>
        <begin position="568"/>
        <end position="625"/>
    </location>
</feature>
<feature type="transmembrane region" description="Helical" evidence="11">
    <location>
        <begin position="201"/>
        <end position="222"/>
    </location>
</feature>
<organism evidence="13 14">
    <name type="scientific">Trichogramma brassicae</name>
    <dbReference type="NCBI Taxonomy" id="86971"/>
    <lineage>
        <taxon>Eukaryota</taxon>
        <taxon>Metazoa</taxon>
        <taxon>Ecdysozoa</taxon>
        <taxon>Arthropoda</taxon>
        <taxon>Hexapoda</taxon>
        <taxon>Insecta</taxon>
        <taxon>Pterygota</taxon>
        <taxon>Neoptera</taxon>
        <taxon>Endopterygota</taxon>
        <taxon>Hymenoptera</taxon>
        <taxon>Apocrita</taxon>
        <taxon>Proctotrupomorpha</taxon>
        <taxon>Chalcidoidea</taxon>
        <taxon>Trichogrammatidae</taxon>
        <taxon>Trichogramma</taxon>
    </lineage>
</organism>
<evidence type="ECO:0000313" key="13">
    <source>
        <dbReference type="EMBL" id="CAB0043369.1"/>
    </source>
</evidence>
<feature type="transmembrane region" description="Helical" evidence="11">
    <location>
        <begin position="698"/>
        <end position="721"/>
    </location>
</feature>
<sequence length="838" mass="93679">MEVLQVLFRIRICSRLFASCARRRKFINCIGALKQELRCAYASLDAMVLQHRLLLLARIIHLLRNTSVWQLAELSCYRFPVYYTPCTRRIDAQKIYTNDNLYTRGTTFEEWETHTFSMLLIALWSLVLLGALALNATLLVAFVRNSALRDISNRFVMNLIGSNILSTLVLTGLLLTNGIGLSFEHTAIQSNVGSAPNACSLAEGAVSLVTTSSVLSVVLIAWDQYSAVVDPLRYRTRIGKVKCGLLILAVWIISLVFGVWAIFNPEPQTLCALLSSKTTTTTKTSKSSATMELSKNYLAKLGNVFGIVYASTYVLLVFLVPFIAICCFYAKIYMAARNNSERTRRTGSRPILSSGSFSEESGYNHGTRMEASYEDVRSARLPKISSLSSIDERSEATPSQLAYQDNLDEELQEVVFTLGKNKIEHKQDCPTAFSTEPQQQQQQQQSPKVPIAALKAQFLSNDLVQQQIRCNSAELVRSKFPEVCEQRRKSSHDLLYENSLLVDPKHPYEYEDEEEGDDGGDDDDDDLGESSDEENDQMVDRSNVPRNSDSIDLEEALPLSIEMPHEFQSQGAELGDQSSTSTSSSQAQQQHQQQQPPPIVTITPPAQRAASGNLHRVPSSSKPISMTSQCGYIQNIKHKISNGSLFKYREETRAARISAFVIVMAFICWTPYSLLLLVRNLPMPAQIARFLDPPKILGAPSLELLALTFFMLATYLSPLLFGYRSKKVKRELHKFFCFKRELSYKNNRSLMAKKVLKRRHSGATILGQFVDHQSGNVEASRYNIFGCIGSSSRTNGKWPKDKVHFVQVPDTALTVETCRSSFSSGASTQISSTSTDEC</sequence>
<dbReference type="Proteomes" id="UP000479190">
    <property type="component" value="Unassembled WGS sequence"/>
</dbReference>
<keyword evidence="7 11" id="KW-0472">Membrane</keyword>
<dbReference type="AlphaFoldDB" id="A0A6H5J5D1"/>
<evidence type="ECO:0000256" key="3">
    <source>
        <dbReference type="ARBA" id="ARBA00022475"/>
    </source>
</evidence>
<evidence type="ECO:0000259" key="12">
    <source>
        <dbReference type="PROSITE" id="PS50262"/>
    </source>
</evidence>
<dbReference type="EMBL" id="CADCXV010001316">
    <property type="protein sequence ID" value="CAB0043369.1"/>
    <property type="molecule type" value="Genomic_DNA"/>
</dbReference>
<dbReference type="OrthoDB" id="5980076at2759"/>
<keyword evidence="6" id="KW-0297">G-protein coupled receptor</keyword>
<accession>A0A6H5J5D1</accession>
<comment type="subcellular location">
    <subcellularLocation>
        <location evidence="1">Cell membrane</location>
        <topology evidence="1">Multi-pass membrane protein</topology>
    </subcellularLocation>
</comment>
<keyword evidence="14" id="KW-1185">Reference proteome</keyword>
<dbReference type="Gene3D" id="1.20.1070.10">
    <property type="entry name" value="Rhodopsin 7-helix transmembrane proteins"/>
    <property type="match status" value="2"/>
</dbReference>
<evidence type="ECO:0000313" key="14">
    <source>
        <dbReference type="Proteomes" id="UP000479190"/>
    </source>
</evidence>
<feature type="transmembrane region" description="Helical" evidence="11">
    <location>
        <begin position="118"/>
        <end position="143"/>
    </location>
</feature>
<keyword evidence="4 11" id="KW-0812">Transmembrane</keyword>
<dbReference type="GO" id="GO:0005886">
    <property type="term" value="C:plasma membrane"/>
    <property type="evidence" value="ECO:0007669"/>
    <property type="project" value="UniProtKB-SubCell"/>
</dbReference>
<feature type="region of interest" description="Disordered" evidence="10">
    <location>
        <begin position="495"/>
        <end position="550"/>
    </location>
</feature>
<dbReference type="Pfam" id="PF00001">
    <property type="entry name" value="7tm_1"/>
    <property type="match status" value="1"/>
</dbReference>
<keyword evidence="3" id="KW-1003">Cell membrane</keyword>
<gene>
    <name evidence="13" type="ORF">TBRA_LOCUS14957</name>
</gene>
<feature type="domain" description="G-protein coupled receptors family 1 profile" evidence="12">
    <location>
        <begin position="134"/>
        <end position="721"/>
    </location>
</feature>
<feature type="transmembrane region" description="Helical" evidence="11">
    <location>
        <begin position="657"/>
        <end position="678"/>
    </location>
</feature>
<keyword evidence="8" id="KW-0675">Receptor</keyword>
<dbReference type="PROSITE" id="PS50262">
    <property type="entry name" value="G_PROTEIN_RECEP_F1_2"/>
    <property type="match status" value="1"/>
</dbReference>
<feature type="compositionally biased region" description="Polar residues" evidence="10">
    <location>
        <begin position="351"/>
        <end position="361"/>
    </location>
</feature>
<dbReference type="InterPro" id="IPR000276">
    <property type="entry name" value="GPCR_Rhodpsn"/>
</dbReference>
<evidence type="ECO:0000256" key="9">
    <source>
        <dbReference type="ARBA" id="ARBA00023224"/>
    </source>
</evidence>
<dbReference type="CDD" id="cd00637">
    <property type="entry name" value="7tm_classA_rhodopsin-like"/>
    <property type="match status" value="1"/>
</dbReference>
<reference evidence="13 14" key="1">
    <citation type="submission" date="2020-02" db="EMBL/GenBank/DDBJ databases">
        <authorList>
            <person name="Ferguson B K."/>
        </authorList>
    </citation>
    <scope>NUCLEOTIDE SEQUENCE [LARGE SCALE GENOMIC DNA]</scope>
</reference>